<dbReference type="RefSeq" id="WP_020374317.1">
    <property type="nucleotide sequence ID" value="NZ_FWWY01000001.1"/>
</dbReference>
<evidence type="ECO:0000313" key="1">
    <source>
        <dbReference type="EMBL" id="SMC03176.1"/>
    </source>
</evidence>
<protein>
    <submittedName>
        <fullName evidence="1">Uncharacterized protein</fullName>
    </submittedName>
</protein>
<dbReference type="SUPFAM" id="SSF53146">
    <property type="entry name" value="Nitrogenase accessory factor-like"/>
    <property type="match status" value="1"/>
</dbReference>
<gene>
    <name evidence="1" type="ORF">SAMN00768000_0952</name>
</gene>
<accession>A0A1W1WA59</accession>
<evidence type="ECO:0000313" key="2">
    <source>
        <dbReference type="Proteomes" id="UP000192660"/>
    </source>
</evidence>
<dbReference type="STRING" id="28034.BFX07_09500"/>
<keyword evidence="2" id="KW-1185">Reference proteome</keyword>
<name>A0A1W1WA59_SULTA</name>
<organism evidence="1 2">
    <name type="scientific">Sulfobacillus thermosulfidooxidans (strain DSM 9293 / VKM B-1269 / AT-1)</name>
    <dbReference type="NCBI Taxonomy" id="929705"/>
    <lineage>
        <taxon>Bacteria</taxon>
        <taxon>Bacillati</taxon>
        <taxon>Bacillota</taxon>
        <taxon>Clostridia</taxon>
        <taxon>Eubacteriales</taxon>
        <taxon>Clostridiales Family XVII. Incertae Sedis</taxon>
        <taxon>Sulfobacillus</taxon>
    </lineage>
</organism>
<dbReference type="OrthoDB" id="1726325at2"/>
<dbReference type="AlphaFoldDB" id="A0A1W1WA59"/>
<proteinExistence type="predicted"/>
<dbReference type="InterPro" id="IPR036105">
    <property type="entry name" value="DiNase_FeMo-co_biosyn_sf"/>
</dbReference>
<sequence>MRIGAVIGPDQKTIVPLPDGPIIRVRDTENNITEDYPNPAYTAETHRRPTAAKALVDHHVDVVLTVPGSFCSPSHKIARQGGIAFWPVESGSTWQEVGAEGEPPPAAVIDALPLSELMKQNLASIKYYWNRRRNSSSTR</sequence>
<reference evidence="2" key="1">
    <citation type="submission" date="2017-04" db="EMBL/GenBank/DDBJ databases">
        <authorList>
            <person name="Varghese N."/>
            <person name="Submissions S."/>
        </authorList>
    </citation>
    <scope>NUCLEOTIDE SEQUENCE [LARGE SCALE GENOMIC DNA]</scope>
    <source>
        <strain evidence="2">DSM 9293</strain>
    </source>
</reference>
<dbReference type="Proteomes" id="UP000192660">
    <property type="component" value="Unassembled WGS sequence"/>
</dbReference>
<dbReference type="EMBL" id="FWWY01000001">
    <property type="protein sequence ID" value="SMC03176.1"/>
    <property type="molecule type" value="Genomic_DNA"/>
</dbReference>